<gene>
    <name evidence="1" type="ORF">SEGD1_073</name>
</gene>
<sequence>MQIRFSPPWEVQSNIDKGAGVKKLEELQASFFNWLYDCSSGFSSIILPVSDPISIYKSIMAPPALPTLYYDQVLNLVEKGTNETLADLYGESFDGRLRWVFSQRGDVVVASFAEAKSGPGFSLSEDHAAKKMFCAELFKYMRPKTRVVDDTFSTSTQFAAHEVLTQLYACHLSK</sequence>
<reference evidence="1 2" key="1">
    <citation type="submission" date="2016-02" db="EMBL/GenBank/DDBJ databases">
        <title>Complete genome sequence of a polyvalent bacteriophage, SEGD1, simultaneously inhibiting both Salmonella enterica and Escherichia coli O157:H7.</title>
        <authorList>
            <person name="Fan J."/>
            <person name="Ma J."/>
        </authorList>
    </citation>
    <scope>NUCLEOTIDE SEQUENCE [LARGE SCALE GENOMIC DNA]</scope>
</reference>
<protein>
    <submittedName>
        <fullName evidence="1">Uncharacterized protein</fullName>
    </submittedName>
</protein>
<dbReference type="EMBL" id="KU726251">
    <property type="protein sequence ID" value="AMR59722.1"/>
    <property type="molecule type" value="Genomic_DNA"/>
</dbReference>
<evidence type="ECO:0000313" key="2">
    <source>
        <dbReference type="Proteomes" id="UP000223976"/>
    </source>
</evidence>
<dbReference type="Proteomes" id="UP000223976">
    <property type="component" value="Segment"/>
</dbReference>
<proteinExistence type="predicted"/>
<evidence type="ECO:0000313" key="1">
    <source>
        <dbReference type="EMBL" id="AMR59722.1"/>
    </source>
</evidence>
<accession>A0A142IID4</accession>
<organism evidence="1 2">
    <name type="scientific">Enterobacteria phage SEGD1</name>
    <dbReference type="NCBI Taxonomy" id="1805456"/>
    <lineage>
        <taxon>Viruses</taxon>
        <taxon>Duplodnaviria</taxon>
        <taxon>Heunggongvirae</taxon>
        <taxon>Uroviricota</taxon>
        <taxon>Caudoviricetes</taxon>
        <taxon>Chimalliviridae</taxon>
        <taxon>Seoulvirus</taxon>
        <taxon>Seoulvirus SPN3US</taxon>
    </lineage>
</organism>
<name>A0A142IID4_9CAUD</name>